<dbReference type="RefSeq" id="WP_242858294.1">
    <property type="nucleotide sequence ID" value="NZ_CABIWY010000002.1"/>
</dbReference>
<protein>
    <submittedName>
        <fullName evidence="1">Uncharacterized protein</fullName>
    </submittedName>
</protein>
<name>A0A173XCI7_9FIRM</name>
<dbReference type="AlphaFoldDB" id="A0A173XCI7"/>
<accession>A0A173XCI7</accession>
<gene>
    <name evidence="1" type="ORF">ERS852423_00571</name>
</gene>
<reference evidence="1 2" key="1">
    <citation type="submission" date="2015-09" db="EMBL/GenBank/DDBJ databases">
        <authorList>
            <consortium name="Pathogen Informatics"/>
        </authorList>
    </citation>
    <scope>NUCLEOTIDE SEQUENCE [LARGE SCALE GENOMIC DNA]</scope>
    <source>
        <strain evidence="1 2">2789STDY5608866</strain>
    </source>
</reference>
<organism evidence="1 2">
    <name type="scientific">Dorea longicatena</name>
    <dbReference type="NCBI Taxonomy" id="88431"/>
    <lineage>
        <taxon>Bacteria</taxon>
        <taxon>Bacillati</taxon>
        <taxon>Bacillota</taxon>
        <taxon>Clostridia</taxon>
        <taxon>Lachnospirales</taxon>
        <taxon>Lachnospiraceae</taxon>
        <taxon>Dorea</taxon>
    </lineage>
</organism>
<evidence type="ECO:0000313" key="1">
    <source>
        <dbReference type="EMBL" id="CUN48365.1"/>
    </source>
</evidence>
<evidence type="ECO:0000313" key="2">
    <source>
        <dbReference type="Proteomes" id="UP000095439"/>
    </source>
</evidence>
<sequence length="278" mass="31475">MFQWKENFQWIFSNLGSSDKVGVNESGIGIFKRQPYKGLAKEILQNVTDAKNPELPDEVPVRAKFELIYVDLEDIPGHERLREVIHKCSEYYSDGDDGEKLRSIRDAADKYFSGDTKVPVLKISDYNTTGLRGVKEETGSNWTGLVRERSATNKSNASSGAFGVGKFAPYNFTSVRTVLYSTKTINDEYAFQGKAILTTFKEDGKNKQNIGLFADKDSENFDAVFDVNDIAPVFRRTETGTDIFVLGFVKEDEDTWVEQSAISVIEYFFYSIYRGKLD</sequence>
<dbReference type="Proteomes" id="UP000095439">
    <property type="component" value="Unassembled WGS sequence"/>
</dbReference>
<proteinExistence type="predicted"/>
<dbReference type="EMBL" id="CYYY01000002">
    <property type="protein sequence ID" value="CUN48365.1"/>
    <property type="molecule type" value="Genomic_DNA"/>
</dbReference>